<name>A0ABV6MS04_9PSEU</name>
<proteinExistence type="inferred from homology"/>
<dbReference type="Pfam" id="PF08281">
    <property type="entry name" value="Sigma70_r4_2"/>
    <property type="match status" value="1"/>
</dbReference>
<dbReference type="SUPFAM" id="SSF55136">
    <property type="entry name" value="Probable bacterial effector-binding domain"/>
    <property type="match status" value="1"/>
</dbReference>
<evidence type="ECO:0000259" key="5">
    <source>
        <dbReference type="SMART" id="SM00871"/>
    </source>
</evidence>
<reference evidence="6 7" key="1">
    <citation type="submission" date="2024-09" db="EMBL/GenBank/DDBJ databases">
        <authorList>
            <person name="Sun Q."/>
            <person name="Mori K."/>
        </authorList>
    </citation>
    <scope>NUCLEOTIDE SEQUENCE [LARGE SCALE GENOMIC DNA]</scope>
    <source>
        <strain evidence="6 7">TBRC 1432</strain>
    </source>
</reference>
<dbReference type="InterPro" id="IPR046531">
    <property type="entry name" value="DUF6596"/>
</dbReference>
<dbReference type="PANTHER" id="PTHR47756">
    <property type="entry name" value="BLL6612 PROTEIN-RELATED"/>
    <property type="match status" value="1"/>
</dbReference>
<evidence type="ECO:0000256" key="3">
    <source>
        <dbReference type="ARBA" id="ARBA00023082"/>
    </source>
</evidence>
<comment type="similarity">
    <text evidence="1">Belongs to the sigma-70 factor family. ECF subfamily.</text>
</comment>
<dbReference type="Proteomes" id="UP001589810">
    <property type="component" value="Unassembled WGS sequence"/>
</dbReference>
<dbReference type="InterPro" id="IPR010499">
    <property type="entry name" value="AraC_E-bd"/>
</dbReference>
<organism evidence="6 7">
    <name type="scientific">Kutzneria chonburiensis</name>
    <dbReference type="NCBI Taxonomy" id="1483604"/>
    <lineage>
        <taxon>Bacteria</taxon>
        <taxon>Bacillati</taxon>
        <taxon>Actinomycetota</taxon>
        <taxon>Actinomycetes</taxon>
        <taxon>Pseudonocardiales</taxon>
        <taxon>Pseudonocardiaceae</taxon>
        <taxon>Kutzneria</taxon>
    </lineage>
</organism>
<keyword evidence="2" id="KW-0805">Transcription regulation</keyword>
<dbReference type="Gene3D" id="1.10.1740.10">
    <property type="match status" value="1"/>
</dbReference>
<evidence type="ECO:0000256" key="2">
    <source>
        <dbReference type="ARBA" id="ARBA00023015"/>
    </source>
</evidence>
<dbReference type="SMART" id="SM00871">
    <property type="entry name" value="AraC_E_bind"/>
    <property type="match status" value="1"/>
</dbReference>
<comment type="caution">
    <text evidence="6">The sequence shown here is derived from an EMBL/GenBank/DDBJ whole genome shotgun (WGS) entry which is preliminary data.</text>
</comment>
<dbReference type="Pfam" id="PF04542">
    <property type="entry name" value="Sigma70_r2"/>
    <property type="match status" value="1"/>
</dbReference>
<dbReference type="InterPro" id="IPR013324">
    <property type="entry name" value="RNA_pol_sigma_r3/r4-like"/>
</dbReference>
<keyword evidence="7" id="KW-1185">Reference proteome</keyword>
<feature type="domain" description="AraC effector-binding" evidence="5">
    <location>
        <begin position="399"/>
        <end position="559"/>
    </location>
</feature>
<dbReference type="Pfam" id="PF20239">
    <property type="entry name" value="DUF6596"/>
    <property type="match status" value="1"/>
</dbReference>
<evidence type="ECO:0000313" key="6">
    <source>
        <dbReference type="EMBL" id="MFC0543099.1"/>
    </source>
</evidence>
<evidence type="ECO:0000256" key="4">
    <source>
        <dbReference type="ARBA" id="ARBA00023163"/>
    </source>
</evidence>
<protein>
    <submittedName>
        <fullName evidence="6">DUF6596 domain-containing protein</fullName>
    </submittedName>
</protein>
<evidence type="ECO:0000256" key="1">
    <source>
        <dbReference type="ARBA" id="ARBA00010641"/>
    </source>
</evidence>
<dbReference type="EMBL" id="JBHLUD010000004">
    <property type="protein sequence ID" value="MFC0543099.1"/>
    <property type="molecule type" value="Genomic_DNA"/>
</dbReference>
<sequence length="560" mass="61461">MISADDAVAEAFRTEWGKVVATLIRVTGDWDLAEECAQEAFAAAVRQWPVEGVPRKPGAWLTTIARHRATDRIRREVVGAAKLKEIAVTAHEPDVPVDNAGIEDDRLRLIFTCCHPALAFEAQVALALRTLAGLSMAEIARAFLVPETTMARRVGRAKAKIRNAGIPYRVPPAHLLPERTAAVLGVLYLMFNEGYSTPERRPLCDEAIRLARLLTQLMPDEPEAGGLLALMLLHDSRRHARLDEHGDVVLLADQDRSRWDATQIAEGRAALERVMRLDRLGPYQLQAAIADSHAAGSDWPLIARLYARLAIVVPSPVVRLNHAAAVAMAEGPAAGLALLDGMDIPGYHLLPATRADFLRRLGRHAEATVAYEQALGLATAEADRRFLTARLTETRGRAMQPTVIERGEQPYVGIRRTITMQTFPELADRMAGIVGWLAERGLAPTGAPFFRYLVIDMAAELVVEAGFPVAGPVEGDGEVFSDVLPAGRYASVTHHGHPSELMGVTKQLNEWAEAKGLRWDAEQTPAGDKFVCRLEIYKTDPRVQPDMSQWETELAFKLAD</sequence>
<dbReference type="RefSeq" id="WP_379794065.1">
    <property type="nucleotide sequence ID" value="NZ_CP097263.1"/>
</dbReference>
<dbReference type="PANTHER" id="PTHR47756:SF2">
    <property type="entry name" value="BLL6612 PROTEIN"/>
    <property type="match status" value="1"/>
</dbReference>
<dbReference type="Pfam" id="PF06445">
    <property type="entry name" value="GyrI-like"/>
    <property type="match status" value="1"/>
</dbReference>
<dbReference type="InterPro" id="IPR007627">
    <property type="entry name" value="RNA_pol_sigma70_r2"/>
</dbReference>
<dbReference type="InterPro" id="IPR011256">
    <property type="entry name" value="Reg_factor_effector_dom_sf"/>
</dbReference>
<dbReference type="InterPro" id="IPR029442">
    <property type="entry name" value="GyrI-like"/>
</dbReference>
<gene>
    <name evidence="6" type="ORF">ACFFH7_16485</name>
</gene>
<keyword evidence="3" id="KW-0731">Sigma factor</keyword>
<dbReference type="SUPFAM" id="SSF88659">
    <property type="entry name" value="Sigma3 and sigma4 domains of RNA polymerase sigma factors"/>
    <property type="match status" value="1"/>
</dbReference>
<dbReference type="InterPro" id="IPR013325">
    <property type="entry name" value="RNA_pol_sigma_r2"/>
</dbReference>
<keyword evidence="4" id="KW-0804">Transcription</keyword>
<evidence type="ECO:0000313" key="7">
    <source>
        <dbReference type="Proteomes" id="UP001589810"/>
    </source>
</evidence>
<dbReference type="Gene3D" id="1.10.10.10">
    <property type="entry name" value="Winged helix-like DNA-binding domain superfamily/Winged helix DNA-binding domain"/>
    <property type="match status" value="1"/>
</dbReference>
<dbReference type="Gene3D" id="3.20.80.10">
    <property type="entry name" value="Regulatory factor, effector binding domain"/>
    <property type="match status" value="1"/>
</dbReference>
<dbReference type="InterPro" id="IPR036388">
    <property type="entry name" value="WH-like_DNA-bd_sf"/>
</dbReference>
<accession>A0ABV6MS04</accession>
<dbReference type="SUPFAM" id="SSF88946">
    <property type="entry name" value="Sigma2 domain of RNA polymerase sigma factors"/>
    <property type="match status" value="1"/>
</dbReference>
<dbReference type="InterPro" id="IPR013249">
    <property type="entry name" value="RNA_pol_sigma70_r4_t2"/>
</dbReference>